<name>A0AAN6ML17_9PEZI</name>
<feature type="domain" description="Protein kinase" evidence="2">
    <location>
        <begin position="1"/>
        <end position="188"/>
    </location>
</feature>
<dbReference type="SUPFAM" id="SSF56112">
    <property type="entry name" value="Protein kinase-like (PK-like)"/>
    <property type="match status" value="1"/>
</dbReference>
<evidence type="ECO:0000256" key="1">
    <source>
        <dbReference type="SAM" id="MobiDB-lite"/>
    </source>
</evidence>
<comment type="caution">
    <text evidence="3">The sequence shown here is derived from an EMBL/GenBank/DDBJ whole genome shotgun (WGS) entry which is preliminary data.</text>
</comment>
<dbReference type="PROSITE" id="PS50011">
    <property type="entry name" value="PROTEIN_KINASE_DOM"/>
    <property type="match status" value="1"/>
</dbReference>
<organism evidence="3 4">
    <name type="scientific">Staphylotrichum tortipilum</name>
    <dbReference type="NCBI Taxonomy" id="2831512"/>
    <lineage>
        <taxon>Eukaryota</taxon>
        <taxon>Fungi</taxon>
        <taxon>Dikarya</taxon>
        <taxon>Ascomycota</taxon>
        <taxon>Pezizomycotina</taxon>
        <taxon>Sordariomycetes</taxon>
        <taxon>Sordariomycetidae</taxon>
        <taxon>Sordariales</taxon>
        <taxon>Chaetomiaceae</taxon>
        <taxon>Staphylotrichum</taxon>
    </lineage>
</organism>
<dbReference type="GO" id="GO:0004672">
    <property type="term" value="F:protein kinase activity"/>
    <property type="evidence" value="ECO:0007669"/>
    <property type="project" value="InterPro"/>
</dbReference>
<dbReference type="EMBL" id="MU855482">
    <property type="protein sequence ID" value="KAK3902866.1"/>
    <property type="molecule type" value="Genomic_DNA"/>
</dbReference>
<evidence type="ECO:0000313" key="3">
    <source>
        <dbReference type="EMBL" id="KAK3902866.1"/>
    </source>
</evidence>
<keyword evidence="4" id="KW-1185">Reference proteome</keyword>
<proteinExistence type="predicted"/>
<gene>
    <name evidence="3" type="ORF">C8A05DRAFT_33404</name>
</gene>
<dbReference type="Gene3D" id="1.10.510.10">
    <property type="entry name" value="Transferase(Phosphotransferase) domain 1"/>
    <property type="match status" value="1"/>
</dbReference>
<sequence length="188" mass="20388">MTGDGGRIVRQVEVIGGPGDDEIVSVFKPVTKPTLDAFIDQHSGRDGHTCRGQDGMSKDGATALRTLLLALKFMHGHQFVHGNLKPGNVGIDLQPIRVTLLEVGTASRLQQPGDMLVPTPVGPLIKKLLRFPRLDLVPEARPANTGVRITVDEALSDHWGPEFLNARDPGAKRQRRGLDDGVDEEGLR</sequence>
<feature type="region of interest" description="Disordered" evidence="1">
    <location>
        <begin position="162"/>
        <end position="188"/>
    </location>
</feature>
<dbReference type="AlphaFoldDB" id="A0AAN6ML17"/>
<dbReference type="Proteomes" id="UP001303889">
    <property type="component" value="Unassembled WGS sequence"/>
</dbReference>
<evidence type="ECO:0000313" key="4">
    <source>
        <dbReference type="Proteomes" id="UP001303889"/>
    </source>
</evidence>
<accession>A0AAN6ML17</accession>
<evidence type="ECO:0000259" key="2">
    <source>
        <dbReference type="PROSITE" id="PS50011"/>
    </source>
</evidence>
<reference evidence="3" key="1">
    <citation type="journal article" date="2023" name="Mol. Phylogenet. Evol.">
        <title>Genome-scale phylogeny and comparative genomics of the fungal order Sordariales.</title>
        <authorList>
            <person name="Hensen N."/>
            <person name="Bonometti L."/>
            <person name="Westerberg I."/>
            <person name="Brannstrom I.O."/>
            <person name="Guillou S."/>
            <person name="Cros-Aarteil S."/>
            <person name="Calhoun S."/>
            <person name="Haridas S."/>
            <person name="Kuo A."/>
            <person name="Mondo S."/>
            <person name="Pangilinan J."/>
            <person name="Riley R."/>
            <person name="LaButti K."/>
            <person name="Andreopoulos B."/>
            <person name="Lipzen A."/>
            <person name="Chen C."/>
            <person name="Yan M."/>
            <person name="Daum C."/>
            <person name="Ng V."/>
            <person name="Clum A."/>
            <person name="Steindorff A."/>
            <person name="Ohm R.A."/>
            <person name="Martin F."/>
            <person name="Silar P."/>
            <person name="Natvig D.O."/>
            <person name="Lalanne C."/>
            <person name="Gautier V."/>
            <person name="Ament-Velasquez S.L."/>
            <person name="Kruys A."/>
            <person name="Hutchinson M.I."/>
            <person name="Powell A.J."/>
            <person name="Barry K."/>
            <person name="Miller A.N."/>
            <person name="Grigoriev I.V."/>
            <person name="Debuchy R."/>
            <person name="Gladieux P."/>
            <person name="Hiltunen Thoren M."/>
            <person name="Johannesson H."/>
        </authorList>
    </citation>
    <scope>NUCLEOTIDE SEQUENCE</scope>
    <source>
        <strain evidence="3">CBS 103.79</strain>
    </source>
</reference>
<reference evidence="3" key="2">
    <citation type="submission" date="2023-05" db="EMBL/GenBank/DDBJ databases">
        <authorList>
            <consortium name="Lawrence Berkeley National Laboratory"/>
            <person name="Steindorff A."/>
            <person name="Hensen N."/>
            <person name="Bonometti L."/>
            <person name="Westerberg I."/>
            <person name="Brannstrom I.O."/>
            <person name="Guillou S."/>
            <person name="Cros-Aarteil S."/>
            <person name="Calhoun S."/>
            <person name="Haridas S."/>
            <person name="Kuo A."/>
            <person name="Mondo S."/>
            <person name="Pangilinan J."/>
            <person name="Riley R."/>
            <person name="Labutti K."/>
            <person name="Andreopoulos B."/>
            <person name="Lipzen A."/>
            <person name="Chen C."/>
            <person name="Yanf M."/>
            <person name="Daum C."/>
            <person name="Ng V."/>
            <person name="Clum A."/>
            <person name="Ohm R."/>
            <person name="Martin F."/>
            <person name="Silar P."/>
            <person name="Natvig D."/>
            <person name="Lalanne C."/>
            <person name="Gautier V."/>
            <person name="Ament-Velasquez S.L."/>
            <person name="Kruys A."/>
            <person name="Hutchinson M.I."/>
            <person name="Powell A.J."/>
            <person name="Barry K."/>
            <person name="Miller A.N."/>
            <person name="Grigoriev I.V."/>
            <person name="Debuchy R."/>
            <person name="Gladieux P."/>
            <person name="Thoren M.H."/>
            <person name="Johannesson H."/>
        </authorList>
    </citation>
    <scope>NUCLEOTIDE SEQUENCE</scope>
    <source>
        <strain evidence="3">CBS 103.79</strain>
    </source>
</reference>
<dbReference type="InterPro" id="IPR000719">
    <property type="entry name" value="Prot_kinase_dom"/>
</dbReference>
<dbReference type="InterPro" id="IPR011009">
    <property type="entry name" value="Kinase-like_dom_sf"/>
</dbReference>
<dbReference type="GO" id="GO:0005524">
    <property type="term" value="F:ATP binding"/>
    <property type="evidence" value="ECO:0007669"/>
    <property type="project" value="InterPro"/>
</dbReference>
<protein>
    <recommendedName>
        <fullName evidence="2">Protein kinase domain-containing protein</fullName>
    </recommendedName>
</protein>